<dbReference type="Gene3D" id="3.70.10.10">
    <property type="match status" value="1"/>
</dbReference>
<evidence type="ECO:0000313" key="2">
    <source>
        <dbReference type="Proteomes" id="UP001229409"/>
    </source>
</evidence>
<proteinExistence type="predicted"/>
<dbReference type="Proteomes" id="UP001229409">
    <property type="component" value="Unassembled WGS sequence"/>
</dbReference>
<organism evidence="1 2">
    <name type="scientific">Paenibacillus polymyxa</name>
    <name type="common">Bacillus polymyxa</name>
    <dbReference type="NCBI Taxonomy" id="1406"/>
    <lineage>
        <taxon>Bacteria</taxon>
        <taxon>Bacillati</taxon>
        <taxon>Bacillota</taxon>
        <taxon>Bacilli</taxon>
        <taxon>Bacillales</taxon>
        <taxon>Paenibacillaceae</taxon>
        <taxon>Paenibacillus</taxon>
    </lineage>
</organism>
<dbReference type="InterPro" id="IPR046938">
    <property type="entry name" value="DNA_clamp_sf"/>
</dbReference>
<dbReference type="AlphaFoldDB" id="A0AAP3ZWQ2"/>
<name>A0AAP3ZWQ2_PAEPO</name>
<accession>A0AAP3ZWQ2</accession>
<comment type="caution">
    <text evidence="1">The sequence shown here is derived from an EMBL/GenBank/DDBJ whole genome shotgun (WGS) entry which is preliminary data.</text>
</comment>
<protein>
    <submittedName>
        <fullName evidence="1">Uncharacterized protein</fullName>
    </submittedName>
</protein>
<reference evidence="1" key="1">
    <citation type="submission" date="2023-04" db="EMBL/GenBank/DDBJ databases">
        <title>Uncovering the Secrets of Slow-Growing Bacteria in Tropical Savanna Soil through Cultivation and Genomic Analysis.</title>
        <authorList>
            <person name="Goncalves O.S."/>
            <person name="Santana M.F."/>
        </authorList>
    </citation>
    <scope>NUCLEOTIDE SEQUENCE</scope>
    <source>
        <strain evidence="1">ANTI</strain>
    </source>
</reference>
<sequence>MKKFQTNVECKYVLDALKVLENEVITLGYTGSSKLLTLQSDESSFYIVLPYRWLVR</sequence>
<gene>
    <name evidence="1" type="ORF">QDS18_08740</name>
</gene>
<evidence type="ECO:0000313" key="1">
    <source>
        <dbReference type="EMBL" id="MDH2330955.1"/>
    </source>
</evidence>
<dbReference type="SUPFAM" id="SSF55979">
    <property type="entry name" value="DNA clamp"/>
    <property type="match status" value="1"/>
</dbReference>
<dbReference type="EMBL" id="JARVWT010000002">
    <property type="protein sequence ID" value="MDH2330955.1"/>
    <property type="molecule type" value="Genomic_DNA"/>
</dbReference>